<reference evidence="3 4" key="1">
    <citation type="submission" date="2017-03" db="EMBL/GenBank/DDBJ databases">
        <title>Genome sequence of Sphingomonas dokdonensis DSM 21029.</title>
        <authorList>
            <person name="Poehlein A."/>
            <person name="Wuebbeler J.H."/>
            <person name="Steinbuechel A."/>
            <person name="Daniel R."/>
        </authorList>
    </citation>
    <scope>NUCLEOTIDE SEQUENCE [LARGE SCALE GENOMIC DNA]</scope>
    <source>
        <strain evidence="3 4">DSM 21029</strain>
    </source>
</reference>
<proteinExistence type="predicted"/>
<name>A0A245ZD12_9SPHN</name>
<gene>
    <name evidence="3" type="ORF">SPDO_32770</name>
</gene>
<keyword evidence="4" id="KW-1185">Reference proteome</keyword>
<dbReference type="AlphaFoldDB" id="A0A245ZD12"/>
<evidence type="ECO:0000313" key="4">
    <source>
        <dbReference type="Proteomes" id="UP000197290"/>
    </source>
</evidence>
<dbReference type="OrthoDB" id="7360772at2"/>
<dbReference type="InterPro" id="IPR056098">
    <property type="entry name" value="Acb2/Tad1_hairpin"/>
</dbReference>
<dbReference type="Proteomes" id="UP000197290">
    <property type="component" value="Unassembled WGS sequence"/>
</dbReference>
<sequence length="76" mass="8457">MDNQHKKISGYRDLSQAEIDAMNDVKALEANFNGMIDRLKQIPSIDLRNVALAQTEGENAFMRAVRAIAQPARLTA</sequence>
<dbReference type="Pfam" id="PF24729">
    <property type="entry name" value="Acb2_Tad1_hairpin"/>
    <property type="match status" value="1"/>
</dbReference>
<protein>
    <recommendedName>
        <fullName evidence="2">Acb2/Tad1 hairpin domain-containing protein</fullName>
    </recommendedName>
</protein>
<dbReference type="GO" id="GO:0000166">
    <property type="term" value="F:nucleotide binding"/>
    <property type="evidence" value="ECO:0007669"/>
    <property type="project" value="UniProtKB-KW"/>
</dbReference>
<evidence type="ECO:0000313" key="3">
    <source>
        <dbReference type="EMBL" id="OWK27594.1"/>
    </source>
</evidence>
<dbReference type="EMBL" id="NBBI01000013">
    <property type="protein sequence ID" value="OWK27594.1"/>
    <property type="molecule type" value="Genomic_DNA"/>
</dbReference>
<comment type="caution">
    <text evidence="3">The sequence shown here is derived from an EMBL/GenBank/DDBJ whole genome shotgun (WGS) entry which is preliminary data.</text>
</comment>
<keyword evidence="1" id="KW-0547">Nucleotide-binding</keyword>
<organism evidence="3 4">
    <name type="scientific">Sphingomonas dokdonensis</name>
    <dbReference type="NCBI Taxonomy" id="344880"/>
    <lineage>
        <taxon>Bacteria</taxon>
        <taxon>Pseudomonadati</taxon>
        <taxon>Pseudomonadota</taxon>
        <taxon>Alphaproteobacteria</taxon>
        <taxon>Sphingomonadales</taxon>
        <taxon>Sphingomonadaceae</taxon>
        <taxon>Sphingomonas</taxon>
    </lineage>
</organism>
<accession>A0A245ZD12</accession>
<dbReference type="RefSeq" id="WP_088368581.1">
    <property type="nucleotide sequence ID" value="NZ_NBBI01000013.1"/>
</dbReference>
<feature type="domain" description="Acb2/Tad1 hairpin" evidence="2">
    <location>
        <begin position="7"/>
        <end position="69"/>
    </location>
</feature>
<evidence type="ECO:0000256" key="1">
    <source>
        <dbReference type="ARBA" id="ARBA00022741"/>
    </source>
</evidence>
<evidence type="ECO:0000259" key="2">
    <source>
        <dbReference type="Pfam" id="PF24729"/>
    </source>
</evidence>